<proteinExistence type="predicted"/>
<evidence type="ECO:0000313" key="2">
    <source>
        <dbReference type="Proteomes" id="UP000194737"/>
    </source>
</evidence>
<gene>
    <name evidence="1" type="ORF">A5804_002773</name>
</gene>
<comment type="caution">
    <text evidence="1">The sequence shown here is derived from an EMBL/GenBank/DDBJ whole genome shotgun (WGS) entry which is preliminary data.</text>
</comment>
<dbReference type="Proteomes" id="UP000194737">
    <property type="component" value="Unassembled WGS sequence"/>
</dbReference>
<evidence type="ECO:0000313" key="1">
    <source>
        <dbReference type="EMBL" id="OTN94462.1"/>
    </source>
</evidence>
<protein>
    <submittedName>
        <fullName evidence="1">Uncharacterized protein</fullName>
    </submittedName>
</protein>
<organism evidence="1 2">
    <name type="scientific">Enterococcus faecium</name>
    <name type="common">Streptococcus faecium</name>
    <dbReference type="NCBI Taxonomy" id="1352"/>
    <lineage>
        <taxon>Bacteria</taxon>
        <taxon>Bacillati</taxon>
        <taxon>Bacillota</taxon>
        <taxon>Bacilli</taxon>
        <taxon>Lactobacillales</taxon>
        <taxon>Enterococcaceae</taxon>
        <taxon>Enterococcus</taxon>
    </lineage>
</organism>
<sequence length="129" mass="15388">MDNQESNLYPIRDLVLKEKDLIFTVYRKDIIKSHVSRKMRKGKNGVIESEYCYCLPEKVINSQPYYQKQLPNARYIKKLCILNNERRIVQEIPILRVLQSRSGALNFGIDRSKFTEEVNKYIRKEECNE</sequence>
<dbReference type="RefSeq" id="WP_086325199.1">
    <property type="nucleotide sequence ID" value="NZ_JBNBYO010000017.1"/>
</dbReference>
<reference evidence="1 2" key="1">
    <citation type="submission" date="2017-05" db="EMBL/GenBank/DDBJ databases">
        <title>The Genome Sequence of Enterococcus faecium 6F2_DIV0138.</title>
        <authorList>
            <consortium name="The Broad Institute Genomics Platform"/>
            <consortium name="The Broad Institute Genomic Center for Infectious Diseases"/>
            <person name="Earl A."/>
            <person name="Manson A."/>
            <person name="Schwartman J."/>
            <person name="Gilmore M."/>
            <person name="Abouelleil A."/>
            <person name="Cao P."/>
            <person name="Chapman S."/>
            <person name="Cusick C."/>
            <person name="Shea T."/>
            <person name="Young S."/>
            <person name="Neafsey D."/>
            <person name="Nusbaum C."/>
            <person name="Birren B."/>
        </authorList>
    </citation>
    <scope>NUCLEOTIDE SEQUENCE [LARGE SCALE GENOMIC DNA]</scope>
    <source>
        <strain evidence="1 2">6F2_DIV0138</strain>
    </source>
</reference>
<dbReference type="EMBL" id="NGLB01000003">
    <property type="protein sequence ID" value="OTN94462.1"/>
    <property type="molecule type" value="Genomic_DNA"/>
</dbReference>
<accession>A0AB73N441</accession>
<name>A0AB73N441_ENTFC</name>
<dbReference type="AlphaFoldDB" id="A0AB73N441"/>